<evidence type="ECO:0000259" key="15">
    <source>
        <dbReference type="PROSITE" id="PS51449"/>
    </source>
</evidence>
<dbReference type="Pfam" id="PF00919">
    <property type="entry name" value="UPF0004"/>
    <property type="match status" value="1"/>
</dbReference>
<dbReference type="SFLD" id="SFLDG01082">
    <property type="entry name" value="B12-binding_domain_containing"/>
    <property type="match status" value="1"/>
</dbReference>
<feature type="binding site" evidence="13">
    <location>
        <position position="13"/>
    </location>
    <ligand>
        <name>[4Fe-4S] cluster</name>
        <dbReference type="ChEBI" id="CHEBI:49883"/>
        <label>1</label>
    </ligand>
</feature>
<evidence type="ECO:0000259" key="16">
    <source>
        <dbReference type="PROSITE" id="PS51918"/>
    </source>
</evidence>
<dbReference type="EC" id="2.8.4.3" evidence="8 13"/>
<dbReference type="Proteomes" id="UP000218257">
    <property type="component" value="Chromosome"/>
</dbReference>
<accession>A0AB33HRC5</accession>
<keyword evidence="7 13" id="KW-0411">Iron-sulfur</keyword>
<dbReference type="PROSITE" id="PS51449">
    <property type="entry name" value="MTTASE_N"/>
    <property type="match status" value="1"/>
</dbReference>
<proteinExistence type="inferred from homology"/>
<dbReference type="GO" id="GO:0035597">
    <property type="term" value="F:tRNA-2-methylthio-N(6)-dimethylallyladenosine(37) synthase activity"/>
    <property type="evidence" value="ECO:0007669"/>
    <property type="project" value="UniProtKB-EC"/>
</dbReference>
<dbReference type="SUPFAM" id="SSF102114">
    <property type="entry name" value="Radical SAM enzymes"/>
    <property type="match status" value="1"/>
</dbReference>
<comment type="function">
    <text evidence="1 13">Catalyzes the methylthiolation of N6-(dimethylallyl)adenosine (i(6)A), leading to the formation of 2-methylthio-N6-(dimethylallyl)adenosine (ms(2)i(6)A) at position 37 in tRNAs that read codons beginning with uridine.</text>
</comment>
<dbReference type="NCBIfam" id="NF010916">
    <property type="entry name" value="PRK14336.1"/>
    <property type="match status" value="1"/>
</dbReference>
<dbReference type="EMBL" id="AP017649">
    <property type="protein sequence ID" value="BAZ97783.1"/>
    <property type="molecule type" value="Genomic_DNA"/>
</dbReference>
<comment type="subcellular location">
    <subcellularLocation>
        <location evidence="13">Cytoplasm</location>
    </subcellularLocation>
</comment>
<gene>
    <name evidence="13" type="primary">miaB</name>
    <name evidence="17" type="ORF">DEHALATV1_1155</name>
</gene>
<evidence type="ECO:0000256" key="2">
    <source>
        <dbReference type="ARBA" id="ARBA00022485"/>
    </source>
</evidence>
<comment type="similarity">
    <text evidence="13">Belongs to the methylthiotransferase family. MiaB subfamily.</text>
</comment>
<name>A0AB33HRC5_9CHLR</name>
<feature type="binding site" evidence="13">
    <location>
        <position position="136"/>
    </location>
    <ligand>
        <name>[4Fe-4S] cluster</name>
        <dbReference type="ChEBI" id="CHEBI:49883"/>
        <label>2</label>
        <note>4Fe-4S-S-AdoMet</note>
    </ligand>
</feature>
<dbReference type="GO" id="GO:0005829">
    <property type="term" value="C:cytosol"/>
    <property type="evidence" value="ECO:0007669"/>
    <property type="project" value="TreeGrafter"/>
</dbReference>
<dbReference type="AlphaFoldDB" id="A0AB33HRC5"/>
<keyword evidence="4 13" id="KW-0949">S-adenosyl-L-methionine</keyword>
<feature type="domain" description="Radical SAM core" evidence="16">
    <location>
        <begin position="122"/>
        <end position="354"/>
    </location>
</feature>
<dbReference type="InterPro" id="IPR023404">
    <property type="entry name" value="rSAM_horseshoe"/>
</dbReference>
<dbReference type="SFLD" id="SFLDS00029">
    <property type="entry name" value="Radical_SAM"/>
    <property type="match status" value="1"/>
</dbReference>
<evidence type="ECO:0000256" key="12">
    <source>
        <dbReference type="ARBA" id="ARBA00081141"/>
    </source>
</evidence>
<dbReference type="FunFam" id="3.40.50.12160:FF:000003">
    <property type="entry name" value="CDK5 regulatory subunit-associated protein 1"/>
    <property type="match status" value="1"/>
</dbReference>
<dbReference type="Pfam" id="PF04055">
    <property type="entry name" value="Radical_SAM"/>
    <property type="match status" value="1"/>
</dbReference>
<comment type="cofactor">
    <cofactor evidence="13">
        <name>[4Fe-4S] cluster</name>
        <dbReference type="ChEBI" id="CHEBI:49883"/>
    </cofactor>
    <text evidence="13">Binds 2 [4Fe-4S] clusters. One cluster is coordinated with 3 cysteines and an exchangeable S-adenosyl-L-methionine.</text>
</comment>
<feature type="domain" description="MTTase N-terminal" evidence="15">
    <location>
        <begin position="4"/>
        <end position="120"/>
    </location>
</feature>
<evidence type="ECO:0000256" key="8">
    <source>
        <dbReference type="ARBA" id="ARBA00033765"/>
    </source>
</evidence>
<sequence>MLMPGYYLWTIGCQMNQAESERLGRLFELWGYSLADKAEDAELVLVNSCVVREHAENKVINRLHILRKLKDKNPRLKIALTGCLVGQDIASVRKKFPFVDYIFQPGALPDWGEIPEGFILPLKPPVSSSITIMQGCDNFCTYCIVPYRRGREKSRSISEICCEAAELVRRGSREVVLLGQNVDSYGHDLPEKPCLADLLYALSDIPGLLRIRFLTSHPKDISQKLIDAMASLPKVCHSLSLPVQAGADTILAAMRRGYTSEQYRELVGRLKTAMPDISLQTDLIVGFPSETAEQFDQSYKLMSDIGYDAIHVAAYSPRPQTAAARDMADDVPVAEKKRRLKLIEDLQKETVSKANSALVDTFAEVLVEGRQKNKWQGRTLGGKLVFLESDLPLEGCLINVKIFKASPWSLQAKLVKILES</sequence>
<evidence type="ECO:0000259" key="14">
    <source>
        <dbReference type="PROSITE" id="PS50926"/>
    </source>
</evidence>
<dbReference type="InterPro" id="IPR013848">
    <property type="entry name" value="Methylthiotransferase_N"/>
</dbReference>
<dbReference type="Pfam" id="PF01938">
    <property type="entry name" value="TRAM"/>
    <property type="match status" value="1"/>
</dbReference>
<dbReference type="PROSITE" id="PS01278">
    <property type="entry name" value="MTTASE_RADICAL"/>
    <property type="match status" value="1"/>
</dbReference>
<comment type="subunit">
    <text evidence="13">Monomer.</text>
</comment>
<dbReference type="PANTHER" id="PTHR43020">
    <property type="entry name" value="CDK5 REGULATORY SUBUNIT-ASSOCIATED PROTEIN 1"/>
    <property type="match status" value="1"/>
</dbReference>
<evidence type="ECO:0000256" key="6">
    <source>
        <dbReference type="ARBA" id="ARBA00023004"/>
    </source>
</evidence>
<feature type="binding site" evidence="13">
    <location>
        <position position="49"/>
    </location>
    <ligand>
        <name>[4Fe-4S] cluster</name>
        <dbReference type="ChEBI" id="CHEBI:49883"/>
        <label>1</label>
    </ligand>
</feature>
<dbReference type="PROSITE" id="PS51918">
    <property type="entry name" value="RADICAL_SAM"/>
    <property type="match status" value="1"/>
</dbReference>
<feature type="binding site" evidence="13">
    <location>
        <position position="140"/>
    </location>
    <ligand>
        <name>[4Fe-4S] cluster</name>
        <dbReference type="ChEBI" id="CHEBI:49883"/>
        <label>2</label>
        <note>4Fe-4S-S-AdoMet</note>
    </ligand>
</feature>
<dbReference type="PROSITE" id="PS50926">
    <property type="entry name" value="TRAM"/>
    <property type="match status" value="1"/>
</dbReference>
<keyword evidence="13" id="KW-0819">tRNA processing</keyword>
<dbReference type="InterPro" id="IPR006463">
    <property type="entry name" value="MiaB_methiolase"/>
</dbReference>
<feature type="domain" description="TRAM" evidence="14">
    <location>
        <begin position="356"/>
        <end position="416"/>
    </location>
</feature>
<dbReference type="InterPro" id="IPR007197">
    <property type="entry name" value="rSAM"/>
</dbReference>
<dbReference type="CDD" id="cd01335">
    <property type="entry name" value="Radical_SAM"/>
    <property type="match status" value="1"/>
</dbReference>
<evidence type="ECO:0000256" key="1">
    <source>
        <dbReference type="ARBA" id="ARBA00003234"/>
    </source>
</evidence>
<keyword evidence="5 13" id="KW-0479">Metal-binding</keyword>
<keyword evidence="13" id="KW-0963">Cytoplasm</keyword>
<dbReference type="InterPro" id="IPR020612">
    <property type="entry name" value="Methylthiotransferase_CS"/>
</dbReference>
<protein>
    <recommendedName>
        <fullName evidence="10 13">tRNA-2-methylthio-N(6)-dimethylallyladenosine synthase</fullName>
        <ecNumber evidence="8 13">2.8.4.3</ecNumber>
    </recommendedName>
    <alternativeName>
        <fullName evidence="12 13">(Dimethylallyl)adenosine tRNA methylthiotransferase MiaB</fullName>
    </alternativeName>
    <alternativeName>
        <fullName evidence="11 13">tRNA-i(6)A37 methylthiotransferase</fullName>
    </alternativeName>
</protein>
<dbReference type="SMART" id="SM00729">
    <property type="entry name" value="Elp3"/>
    <property type="match status" value="1"/>
</dbReference>
<evidence type="ECO:0000256" key="3">
    <source>
        <dbReference type="ARBA" id="ARBA00022679"/>
    </source>
</evidence>
<evidence type="ECO:0000256" key="9">
    <source>
        <dbReference type="ARBA" id="ARBA00051425"/>
    </source>
</evidence>
<keyword evidence="6 13" id="KW-0408">Iron</keyword>
<dbReference type="FunFam" id="3.80.30.20:FF:000001">
    <property type="entry name" value="tRNA-2-methylthio-N(6)-dimethylallyladenosine synthase 2"/>
    <property type="match status" value="1"/>
</dbReference>
<evidence type="ECO:0000256" key="7">
    <source>
        <dbReference type="ARBA" id="ARBA00023014"/>
    </source>
</evidence>
<dbReference type="SFLD" id="SFLDG01061">
    <property type="entry name" value="methylthiotransferase"/>
    <property type="match status" value="1"/>
</dbReference>
<keyword evidence="2 13" id="KW-0004">4Fe-4S</keyword>
<keyword evidence="3 13" id="KW-0808">Transferase</keyword>
<dbReference type="GO" id="GO:0046872">
    <property type="term" value="F:metal ion binding"/>
    <property type="evidence" value="ECO:0007669"/>
    <property type="project" value="UniProtKB-KW"/>
</dbReference>
<dbReference type="Gene3D" id="3.40.50.12160">
    <property type="entry name" value="Methylthiotransferase, N-terminal domain"/>
    <property type="match status" value="1"/>
</dbReference>
<dbReference type="Gene3D" id="3.80.30.20">
    <property type="entry name" value="tm_1862 like domain"/>
    <property type="match status" value="1"/>
</dbReference>
<dbReference type="InterPro" id="IPR038135">
    <property type="entry name" value="Methylthiotransferase_N_sf"/>
</dbReference>
<reference evidence="17 18" key="1">
    <citation type="journal article" date="2017" name="Sci. Rep.">
        <title>Isolation and genomic characterization of a Dehalococcoides strain suggests genomic rearrangement during culture.</title>
        <authorList>
            <person name="Yohda M."/>
            <person name="Ikegami K."/>
            <person name="Aita Y."/>
            <person name="Kitajima M."/>
            <person name="Takechi A."/>
            <person name="Iwamoto M."/>
            <person name="Fukuda T."/>
            <person name="Tamura N."/>
            <person name="Shibasaki J."/>
            <person name="Koike S."/>
            <person name="Komatsu D."/>
            <person name="Miyagi S."/>
            <person name="Nishimura M."/>
            <person name="Uchino Y."/>
            <person name="Shiroma A."/>
            <person name="Shimoji M."/>
            <person name="Tamotsu H."/>
            <person name="Ashimine N."/>
            <person name="Shinzato M."/>
            <person name="Ohki S."/>
            <person name="Nakano K."/>
            <person name="Teruya K."/>
            <person name="Satou K."/>
            <person name="Hirano T."/>
            <person name="Yagi O."/>
        </authorList>
    </citation>
    <scope>NUCLEOTIDE SEQUENCE [LARGE SCALE GENOMIC DNA]</scope>
    <source>
        <strain evidence="17 18">UCH-ATV1</strain>
    </source>
</reference>
<organism evidence="17 18">
    <name type="scientific">Dehalococcoides mccartyi</name>
    <dbReference type="NCBI Taxonomy" id="61435"/>
    <lineage>
        <taxon>Bacteria</taxon>
        <taxon>Bacillati</taxon>
        <taxon>Chloroflexota</taxon>
        <taxon>Dehalococcoidia</taxon>
        <taxon>Dehalococcoidales</taxon>
        <taxon>Dehalococcoidaceae</taxon>
        <taxon>Dehalococcoides</taxon>
    </lineage>
</organism>
<dbReference type="NCBIfam" id="TIGR00089">
    <property type="entry name" value="MiaB/RimO family radical SAM methylthiotransferase"/>
    <property type="match status" value="1"/>
</dbReference>
<feature type="binding site" evidence="13">
    <location>
        <position position="83"/>
    </location>
    <ligand>
        <name>[4Fe-4S] cluster</name>
        <dbReference type="ChEBI" id="CHEBI:49883"/>
        <label>1</label>
    </ligand>
</feature>
<dbReference type="HAMAP" id="MF_01864">
    <property type="entry name" value="tRNA_metthiotr_MiaB"/>
    <property type="match status" value="1"/>
</dbReference>
<evidence type="ECO:0000313" key="18">
    <source>
        <dbReference type="Proteomes" id="UP000218257"/>
    </source>
</evidence>
<feature type="binding site" evidence="13">
    <location>
        <position position="143"/>
    </location>
    <ligand>
        <name>[4Fe-4S] cluster</name>
        <dbReference type="ChEBI" id="CHEBI:49883"/>
        <label>2</label>
        <note>4Fe-4S-S-AdoMet</note>
    </ligand>
</feature>
<evidence type="ECO:0000256" key="11">
    <source>
        <dbReference type="ARBA" id="ARBA00080698"/>
    </source>
</evidence>
<evidence type="ECO:0000256" key="5">
    <source>
        <dbReference type="ARBA" id="ARBA00022723"/>
    </source>
</evidence>
<dbReference type="InterPro" id="IPR006638">
    <property type="entry name" value="Elp3/MiaA/NifB-like_rSAM"/>
</dbReference>
<dbReference type="InterPro" id="IPR005839">
    <property type="entry name" value="Methylthiotransferase"/>
</dbReference>
<evidence type="ECO:0000256" key="10">
    <source>
        <dbReference type="ARBA" id="ARBA00068570"/>
    </source>
</evidence>
<dbReference type="InterPro" id="IPR058240">
    <property type="entry name" value="rSAM_sf"/>
</dbReference>
<dbReference type="PANTHER" id="PTHR43020:SF2">
    <property type="entry name" value="MITOCHONDRIAL TRNA METHYLTHIOTRANSFERASE CDK5RAP1"/>
    <property type="match status" value="1"/>
</dbReference>
<evidence type="ECO:0000256" key="4">
    <source>
        <dbReference type="ARBA" id="ARBA00022691"/>
    </source>
</evidence>
<evidence type="ECO:0000313" key="17">
    <source>
        <dbReference type="EMBL" id="BAZ97783.1"/>
    </source>
</evidence>
<comment type="catalytic activity">
    <reaction evidence="9 13">
        <text>N(6)-dimethylallyladenosine(37) in tRNA + (sulfur carrier)-SH + AH2 + 2 S-adenosyl-L-methionine = 2-methylsulfanyl-N(6)-dimethylallyladenosine(37) in tRNA + (sulfur carrier)-H + 5'-deoxyadenosine + L-methionine + A + S-adenosyl-L-homocysteine + 2 H(+)</text>
        <dbReference type="Rhea" id="RHEA:37067"/>
        <dbReference type="Rhea" id="RHEA-COMP:10375"/>
        <dbReference type="Rhea" id="RHEA-COMP:10376"/>
        <dbReference type="Rhea" id="RHEA-COMP:14737"/>
        <dbReference type="Rhea" id="RHEA-COMP:14739"/>
        <dbReference type="ChEBI" id="CHEBI:13193"/>
        <dbReference type="ChEBI" id="CHEBI:15378"/>
        <dbReference type="ChEBI" id="CHEBI:17319"/>
        <dbReference type="ChEBI" id="CHEBI:17499"/>
        <dbReference type="ChEBI" id="CHEBI:29917"/>
        <dbReference type="ChEBI" id="CHEBI:57844"/>
        <dbReference type="ChEBI" id="CHEBI:57856"/>
        <dbReference type="ChEBI" id="CHEBI:59789"/>
        <dbReference type="ChEBI" id="CHEBI:64428"/>
        <dbReference type="ChEBI" id="CHEBI:74415"/>
        <dbReference type="ChEBI" id="CHEBI:74417"/>
        <dbReference type="EC" id="2.8.4.3"/>
    </reaction>
</comment>
<dbReference type="InterPro" id="IPR002792">
    <property type="entry name" value="TRAM_dom"/>
</dbReference>
<evidence type="ECO:0000256" key="13">
    <source>
        <dbReference type="HAMAP-Rule" id="MF_01864"/>
    </source>
</evidence>
<dbReference type="GO" id="GO:0051539">
    <property type="term" value="F:4 iron, 4 sulfur cluster binding"/>
    <property type="evidence" value="ECO:0007669"/>
    <property type="project" value="UniProtKB-UniRule"/>
</dbReference>